<dbReference type="EMBL" id="RWGY01000011">
    <property type="protein sequence ID" value="TVU31533.1"/>
    <property type="molecule type" value="Genomic_DNA"/>
</dbReference>
<evidence type="ECO:0000259" key="1">
    <source>
        <dbReference type="PROSITE" id="PS50965"/>
    </source>
</evidence>
<proteinExistence type="predicted"/>
<dbReference type="Pfam" id="PF08378">
    <property type="entry name" value="NERD"/>
    <property type="match status" value="1"/>
</dbReference>
<dbReference type="PROSITE" id="PS50965">
    <property type="entry name" value="NERD"/>
    <property type="match status" value="1"/>
</dbReference>
<evidence type="ECO:0000313" key="2">
    <source>
        <dbReference type="EMBL" id="TVU31533.1"/>
    </source>
</evidence>
<sequence>MWVEILCGLVAYKIIRRVFFADEGDPSYLADLDSSHSDLCFAVAARLEKLYGGRCFVGLRIPDPDAGARLHIDVVLVTKRLAVAILLQYRREVMVVAIKNFSGFIEVDKDGNWSCPTDKKRKQEIIPNPVLEVNRLAASLQSYLEQRGAKLPDGYVTGKVVLPNSSSRPSYTITLQPEVIPYEQWKDLKTDSKAGLSTWIKGALSKSDMQDSALQNLHFILSTSPMWDRLELKGDKNVLGEFIEFKGRHEDVQLLKNLKRSKVSRFIIQKSTLFGGFGRSRVQILYSPRDYRAEGSSSSEWKEISVKQYTEIVFQPLHSKKVRKFKLSSVVSVTLSA</sequence>
<dbReference type="PANTHER" id="PTHR35287:SF1">
    <property type="entry name" value="SI:ZFOS-911D5.4"/>
    <property type="match status" value="1"/>
</dbReference>
<dbReference type="PANTHER" id="PTHR35287">
    <property type="entry name" value="SI:ZFOS-911D5.4"/>
    <property type="match status" value="1"/>
</dbReference>
<protein>
    <recommendedName>
        <fullName evidence="1">NERD domain-containing protein</fullName>
    </recommendedName>
</protein>
<name>A0A5J9V6G5_9POAL</name>
<reference evidence="2 3" key="1">
    <citation type="journal article" date="2019" name="Sci. Rep.">
        <title>A high-quality genome of Eragrostis curvula grass provides insights into Poaceae evolution and supports new strategies to enhance forage quality.</title>
        <authorList>
            <person name="Carballo J."/>
            <person name="Santos B.A.C.M."/>
            <person name="Zappacosta D."/>
            <person name="Garbus I."/>
            <person name="Selva J.P."/>
            <person name="Gallo C.A."/>
            <person name="Diaz A."/>
            <person name="Albertini E."/>
            <person name="Caccamo M."/>
            <person name="Echenique V."/>
        </authorList>
    </citation>
    <scope>NUCLEOTIDE SEQUENCE [LARGE SCALE GENOMIC DNA]</scope>
    <source>
        <strain evidence="3">cv. Victoria</strain>
        <tissue evidence="2">Leaf</tissue>
    </source>
</reference>
<comment type="caution">
    <text evidence="2">The sequence shown here is derived from an EMBL/GenBank/DDBJ whole genome shotgun (WGS) entry which is preliminary data.</text>
</comment>
<feature type="domain" description="NERD" evidence="1">
    <location>
        <begin position="35"/>
        <end position="163"/>
    </location>
</feature>
<dbReference type="Gramene" id="TVU31533">
    <property type="protein sequence ID" value="TVU31533"/>
    <property type="gene ID" value="EJB05_23220"/>
</dbReference>
<dbReference type="AlphaFoldDB" id="A0A5J9V6G5"/>
<organism evidence="2 3">
    <name type="scientific">Eragrostis curvula</name>
    <name type="common">weeping love grass</name>
    <dbReference type="NCBI Taxonomy" id="38414"/>
    <lineage>
        <taxon>Eukaryota</taxon>
        <taxon>Viridiplantae</taxon>
        <taxon>Streptophyta</taxon>
        <taxon>Embryophyta</taxon>
        <taxon>Tracheophyta</taxon>
        <taxon>Spermatophyta</taxon>
        <taxon>Magnoliopsida</taxon>
        <taxon>Liliopsida</taxon>
        <taxon>Poales</taxon>
        <taxon>Poaceae</taxon>
        <taxon>PACMAD clade</taxon>
        <taxon>Chloridoideae</taxon>
        <taxon>Eragrostideae</taxon>
        <taxon>Eragrostidinae</taxon>
        <taxon>Eragrostis</taxon>
    </lineage>
</organism>
<gene>
    <name evidence="2" type="ORF">EJB05_23220</name>
</gene>
<dbReference type="Proteomes" id="UP000324897">
    <property type="component" value="Chromosome 1"/>
</dbReference>
<dbReference type="OrthoDB" id="1874403at2759"/>
<keyword evidence="3" id="KW-1185">Reference proteome</keyword>
<evidence type="ECO:0000313" key="3">
    <source>
        <dbReference type="Proteomes" id="UP000324897"/>
    </source>
</evidence>
<accession>A0A5J9V6G5</accession>
<dbReference type="InterPro" id="IPR011528">
    <property type="entry name" value="NERD"/>
</dbReference>